<gene>
    <name evidence="2" type="ORF">UT84_C0037G0005</name>
</gene>
<evidence type="ECO:0000313" key="3">
    <source>
        <dbReference type="Proteomes" id="UP000034531"/>
    </source>
</evidence>
<sequence>MRKAVLIFSIIIVLKQFSQPANCNFETVRQAIAPRIFAEQTTDGKTQSVVITRFLHNKAGIIGSEVGKCYFSYIDPIFLVNTLSIFGFFSFLYFIYYLTLNRAQLTAVLVLFPFIAFYSFSSIILIIIYKLFAIIGLTLFALKK</sequence>
<proteinExistence type="predicted"/>
<dbReference type="EMBL" id="LBYI01000037">
    <property type="protein sequence ID" value="KKR48513.1"/>
    <property type="molecule type" value="Genomic_DNA"/>
</dbReference>
<keyword evidence="1" id="KW-0472">Membrane</keyword>
<reference evidence="2 3" key="1">
    <citation type="journal article" date="2015" name="Nature">
        <title>rRNA introns, odd ribosomes, and small enigmatic genomes across a large radiation of phyla.</title>
        <authorList>
            <person name="Brown C.T."/>
            <person name="Hug L.A."/>
            <person name="Thomas B.C."/>
            <person name="Sharon I."/>
            <person name="Castelle C.J."/>
            <person name="Singh A."/>
            <person name="Wilkins M.J."/>
            <person name="Williams K.H."/>
            <person name="Banfield J.F."/>
        </authorList>
    </citation>
    <scope>NUCLEOTIDE SEQUENCE [LARGE SCALE GENOMIC DNA]</scope>
</reference>
<keyword evidence="1" id="KW-0812">Transmembrane</keyword>
<keyword evidence="1" id="KW-1133">Transmembrane helix</keyword>
<accession>A0A0G0R7Y0</accession>
<evidence type="ECO:0000256" key="1">
    <source>
        <dbReference type="SAM" id="Phobius"/>
    </source>
</evidence>
<comment type="caution">
    <text evidence="2">The sequence shown here is derived from an EMBL/GenBank/DDBJ whole genome shotgun (WGS) entry which is preliminary data.</text>
</comment>
<feature type="transmembrane region" description="Helical" evidence="1">
    <location>
        <begin position="77"/>
        <end position="96"/>
    </location>
</feature>
<organism evidence="2 3">
    <name type="scientific">Candidatus Curtissbacteria bacterium GW2011_GWA1_40_16</name>
    <dbReference type="NCBI Taxonomy" id="1618405"/>
    <lineage>
        <taxon>Bacteria</taxon>
        <taxon>Candidatus Curtissiibacteriota</taxon>
    </lineage>
</organism>
<name>A0A0G0R7Y0_9BACT</name>
<evidence type="ECO:0000313" key="2">
    <source>
        <dbReference type="EMBL" id="KKR48513.1"/>
    </source>
</evidence>
<dbReference type="Proteomes" id="UP000034531">
    <property type="component" value="Unassembled WGS sequence"/>
</dbReference>
<dbReference type="AlphaFoldDB" id="A0A0G0R7Y0"/>
<feature type="transmembrane region" description="Helical" evidence="1">
    <location>
        <begin position="108"/>
        <end position="141"/>
    </location>
</feature>
<protein>
    <submittedName>
        <fullName evidence="2">Uncharacterized protein</fullName>
    </submittedName>
</protein>